<dbReference type="Pfam" id="PF00501">
    <property type="entry name" value="AMP-binding"/>
    <property type="match status" value="1"/>
</dbReference>
<dbReference type="InterPro" id="IPR009081">
    <property type="entry name" value="PP-bd_ACP"/>
</dbReference>
<dbReference type="PANTHER" id="PTHR43201:SF32">
    <property type="entry name" value="2-SUCCINYLBENZOATE--COA LIGASE, CHLOROPLASTIC_PEROXISOMAL"/>
    <property type="match status" value="1"/>
</dbReference>
<evidence type="ECO:0000256" key="3">
    <source>
        <dbReference type="SAM" id="Phobius"/>
    </source>
</evidence>
<evidence type="ECO:0000313" key="6">
    <source>
        <dbReference type="Proteomes" id="UP001320119"/>
    </source>
</evidence>
<name>A0AAN1WH16_9GAMM</name>
<dbReference type="InterPro" id="IPR036736">
    <property type="entry name" value="ACP-like_sf"/>
</dbReference>
<keyword evidence="6" id="KW-1185">Reference proteome</keyword>
<dbReference type="PROSITE" id="PS00455">
    <property type="entry name" value="AMP_BINDING"/>
    <property type="match status" value="1"/>
</dbReference>
<feature type="domain" description="Carrier" evidence="4">
    <location>
        <begin position="428"/>
        <end position="503"/>
    </location>
</feature>
<organism evidence="5 6">
    <name type="scientific">Marinagarivorans cellulosilyticus</name>
    <dbReference type="NCBI Taxonomy" id="2721545"/>
    <lineage>
        <taxon>Bacteria</taxon>
        <taxon>Pseudomonadati</taxon>
        <taxon>Pseudomonadota</taxon>
        <taxon>Gammaproteobacteria</taxon>
        <taxon>Cellvibrionales</taxon>
        <taxon>Cellvibrionaceae</taxon>
        <taxon>Marinagarivorans</taxon>
    </lineage>
</organism>
<feature type="transmembrane region" description="Helical" evidence="3">
    <location>
        <begin position="704"/>
        <end position="721"/>
    </location>
</feature>
<sequence length="869" mass="94999">MSSPNDSGVVAISATNSCEYVLEVFRCLNEERAYASVPHGASPDMLDGLNVCQRIKPEKTHGWYVGEPYRKIQSDTIAQVAFSSGTEGRPKAIQISHRALANTTDRLISVMGLTAEIREYVGIPVYHSFGFGRCRTISAVGGQFFIPENGFNPLEILELLTSKQINAISAVPSLWRLLLSSADLFSEVGDRVRWIEIGSQYMSPQEKLQLKSIFPEATIVQHYGLTEASRSSFLNITDCPEEHLESVGEAMFGVEFQISSDLCIQIRGPHLSSSILKEGSASPVVDDDGWFTTNDLGHIDNGYLYFDGRKDDLINCGGVKIDPESLEVKIKALSEIKGGFAIFCGTDDVRGEVPVLAVDESIADQVHKLEALFTQVLKEHNVNLGGALGMFSMQALPKTDTGKIKRKVISAEYKKQIKQSSKAAVIGGDADDLKAQIIAIWQQVLGLDCVSPADSFFDLGGDSLSAIRVSMAMEKAGISRDVSRKIFQGLSIEQIVEHHAGEQSGPKSTDNTPLANGSQAINIVRGVLVLLNIAAHWMPGVIARLPPWAATFNQYLAPLYSSGTPGFSVVFGAGIGYFMFPRYLNSPKSVVSLALRNAAILSVGILCLGALRTLNKLSQGEALSALDISTSGWSILVYYLAACLSIPLWLKLLSHKKLGFFANALLASCLCYAINLFVISLNIPPSDKFYIQPFILLLTAKYKYFELSSGVLLGAAFGFLLRDYVVKGLSMRVLAAVGMALSVLAVLITVEGGVAERWWVWPTPRGFLWMWLFYAGIVLLGIVVTYRYVHTRNFSGTGQFVKNVMTIIGVMAFPLYIFHELVLPLKYLLSNLGMPAALPITLSLFFLASSYVLVKLYSVYYGKSRNVTL</sequence>
<dbReference type="Gene3D" id="3.30.300.30">
    <property type="match status" value="1"/>
</dbReference>
<dbReference type="SUPFAM" id="SSF47336">
    <property type="entry name" value="ACP-like"/>
    <property type="match status" value="1"/>
</dbReference>
<feature type="transmembrane region" description="Helical" evidence="3">
    <location>
        <begin position="838"/>
        <end position="860"/>
    </location>
</feature>
<keyword evidence="2" id="KW-0597">Phosphoprotein</keyword>
<reference evidence="5 6" key="1">
    <citation type="journal article" date="2022" name="IScience">
        <title>An ultrasensitive nanofiber-based assay for enzymatic hydrolysis and deep-sea microbial degradation of cellulose.</title>
        <authorList>
            <person name="Tsudome M."/>
            <person name="Tachioka M."/>
            <person name="Miyazaki M."/>
            <person name="Uchimura K."/>
            <person name="Tsuda M."/>
            <person name="Takaki Y."/>
            <person name="Deguchi S."/>
        </authorList>
    </citation>
    <scope>NUCLEOTIDE SEQUENCE [LARGE SCALE GENOMIC DNA]</scope>
    <source>
        <strain evidence="5 6">GE09</strain>
    </source>
</reference>
<evidence type="ECO:0000313" key="5">
    <source>
        <dbReference type="EMBL" id="BCD97453.1"/>
    </source>
</evidence>
<dbReference type="RefSeq" id="WP_236986922.1">
    <property type="nucleotide sequence ID" value="NZ_AP023086.1"/>
</dbReference>
<dbReference type="InterPro" id="IPR042099">
    <property type="entry name" value="ANL_N_sf"/>
</dbReference>
<feature type="transmembrane region" description="Helical" evidence="3">
    <location>
        <begin position="733"/>
        <end position="755"/>
    </location>
</feature>
<dbReference type="SUPFAM" id="SSF56801">
    <property type="entry name" value="Acetyl-CoA synthetase-like"/>
    <property type="match status" value="1"/>
</dbReference>
<evidence type="ECO:0000256" key="1">
    <source>
        <dbReference type="ARBA" id="ARBA00022450"/>
    </source>
</evidence>
<dbReference type="InterPro" id="IPR020845">
    <property type="entry name" value="AMP-binding_CS"/>
</dbReference>
<feature type="transmembrane region" description="Helical" evidence="3">
    <location>
        <begin position="662"/>
        <end position="684"/>
    </location>
</feature>
<keyword evidence="3" id="KW-1133">Transmembrane helix</keyword>
<keyword evidence="1" id="KW-0596">Phosphopantetheine</keyword>
<dbReference type="Proteomes" id="UP001320119">
    <property type="component" value="Chromosome"/>
</dbReference>
<feature type="transmembrane region" description="Helical" evidence="3">
    <location>
        <begin position="559"/>
        <end position="578"/>
    </location>
</feature>
<dbReference type="Gene3D" id="3.40.50.12780">
    <property type="entry name" value="N-terminal domain of ligase-like"/>
    <property type="match status" value="1"/>
</dbReference>
<dbReference type="PROSITE" id="PS00012">
    <property type="entry name" value="PHOSPHOPANTETHEINE"/>
    <property type="match status" value="1"/>
</dbReference>
<dbReference type="AlphaFoldDB" id="A0AAN1WH16"/>
<dbReference type="KEGG" id="marq:MARGE09_P1654"/>
<gene>
    <name evidence="5" type="ORF">MARGE09_P1654</name>
</gene>
<dbReference type="Pfam" id="PF00550">
    <property type="entry name" value="PP-binding"/>
    <property type="match status" value="1"/>
</dbReference>
<dbReference type="CDD" id="cd04433">
    <property type="entry name" value="AFD_class_I"/>
    <property type="match status" value="1"/>
</dbReference>
<feature type="transmembrane region" description="Helical" evidence="3">
    <location>
        <begin position="590"/>
        <end position="611"/>
    </location>
</feature>
<dbReference type="EC" id="6.2.1.41" evidence="5"/>
<dbReference type="InterPro" id="IPR006162">
    <property type="entry name" value="Ppantetheine_attach_site"/>
</dbReference>
<feature type="transmembrane region" description="Helical" evidence="3">
    <location>
        <begin position="800"/>
        <end position="818"/>
    </location>
</feature>
<proteinExistence type="predicted"/>
<evidence type="ECO:0000256" key="2">
    <source>
        <dbReference type="ARBA" id="ARBA00022553"/>
    </source>
</evidence>
<dbReference type="EMBL" id="AP023086">
    <property type="protein sequence ID" value="BCD97453.1"/>
    <property type="molecule type" value="Genomic_DNA"/>
</dbReference>
<protein>
    <submittedName>
        <fullName evidence="5">HIP---CoA ligase</fullName>
        <ecNumber evidence="5">6.2.1.41</ecNumber>
    </submittedName>
</protein>
<feature type="transmembrane region" description="Helical" evidence="3">
    <location>
        <begin position="767"/>
        <end position="788"/>
    </location>
</feature>
<dbReference type="GO" id="GO:0006631">
    <property type="term" value="P:fatty acid metabolic process"/>
    <property type="evidence" value="ECO:0007669"/>
    <property type="project" value="TreeGrafter"/>
</dbReference>
<keyword evidence="5" id="KW-0436">Ligase</keyword>
<dbReference type="PANTHER" id="PTHR43201">
    <property type="entry name" value="ACYL-COA SYNTHETASE"/>
    <property type="match status" value="1"/>
</dbReference>
<dbReference type="InterPro" id="IPR045851">
    <property type="entry name" value="AMP-bd_C_sf"/>
</dbReference>
<evidence type="ECO:0000259" key="4">
    <source>
        <dbReference type="PROSITE" id="PS50075"/>
    </source>
</evidence>
<dbReference type="InterPro" id="IPR000873">
    <property type="entry name" value="AMP-dep_synth/lig_dom"/>
</dbReference>
<accession>A0AAN1WH16</accession>
<keyword evidence="3" id="KW-0472">Membrane</keyword>
<dbReference type="PROSITE" id="PS50075">
    <property type="entry name" value="CARRIER"/>
    <property type="match status" value="1"/>
</dbReference>
<dbReference type="Gene3D" id="1.10.1200.10">
    <property type="entry name" value="ACP-like"/>
    <property type="match status" value="1"/>
</dbReference>
<feature type="transmembrane region" description="Helical" evidence="3">
    <location>
        <begin position="631"/>
        <end position="650"/>
    </location>
</feature>
<dbReference type="GO" id="GO:0031956">
    <property type="term" value="F:medium-chain fatty acid-CoA ligase activity"/>
    <property type="evidence" value="ECO:0007669"/>
    <property type="project" value="TreeGrafter"/>
</dbReference>
<keyword evidence="3" id="KW-0812">Transmembrane</keyword>